<evidence type="ECO:0000313" key="1">
    <source>
        <dbReference type="EMBL" id="VFJ45373.1"/>
    </source>
</evidence>
<evidence type="ECO:0000313" key="3">
    <source>
        <dbReference type="EMBL" id="VFK06650.1"/>
    </source>
</evidence>
<protein>
    <recommendedName>
        <fullName evidence="4">DUF2934 domain-containing protein</fullName>
    </recommendedName>
</protein>
<reference evidence="2" key="1">
    <citation type="submission" date="2019-02" db="EMBL/GenBank/DDBJ databases">
        <authorList>
            <person name="Gruber-Vodicka R. H."/>
            <person name="Seah K. B. B."/>
        </authorList>
    </citation>
    <scope>NUCLEOTIDE SEQUENCE</scope>
    <source>
        <strain evidence="2">BECK_BZ163</strain>
        <strain evidence="3">BECK_BZ164</strain>
        <strain evidence="1">BECK_BZ165</strain>
    </source>
</reference>
<proteinExistence type="predicted"/>
<name>A0A450S1E3_9GAMM</name>
<dbReference type="InterPro" id="IPR021327">
    <property type="entry name" value="DUF2934"/>
</dbReference>
<gene>
    <name evidence="2" type="ORF">BECKFM1743A_GA0114220_1002410</name>
    <name evidence="3" type="ORF">BECKFM1743B_GA0114221_100228</name>
    <name evidence="1" type="ORF">BECKFM1743C_GA0114222_100246</name>
</gene>
<dbReference type="EMBL" id="CAADFL010000022">
    <property type="protein sequence ID" value="VFK06650.1"/>
    <property type="molecule type" value="Genomic_DNA"/>
</dbReference>
<dbReference type="EMBL" id="CAADFA010000024">
    <property type="protein sequence ID" value="VFJ45373.1"/>
    <property type="molecule type" value="Genomic_DNA"/>
</dbReference>
<evidence type="ECO:0008006" key="4">
    <source>
        <dbReference type="Google" id="ProtNLM"/>
    </source>
</evidence>
<dbReference type="EMBL" id="CAADEZ010000024">
    <property type="protein sequence ID" value="VFJ45463.1"/>
    <property type="molecule type" value="Genomic_DNA"/>
</dbReference>
<evidence type="ECO:0000313" key="2">
    <source>
        <dbReference type="EMBL" id="VFJ45463.1"/>
    </source>
</evidence>
<sequence>MDDVSEEFVAYAAVRKAQPVSNIGRTEYKRAKCTRTRANAAAYNQRSITESQGISPEERWQAIAVMAYHLARARGFVGDAVKYWLAAEAKVDAELAIRQSAM</sequence>
<organism evidence="2">
    <name type="scientific">Candidatus Kentrum sp. FM</name>
    <dbReference type="NCBI Taxonomy" id="2126340"/>
    <lineage>
        <taxon>Bacteria</taxon>
        <taxon>Pseudomonadati</taxon>
        <taxon>Pseudomonadota</taxon>
        <taxon>Gammaproteobacteria</taxon>
        <taxon>Candidatus Kentrum</taxon>
    </lineage>
</organism>
<dbReference type="Pfam" id="PF11154">
    <property type="entry name" value="DUF2934"/>
    <property type="match status" value="1"/>
</dbReference>
<dbReference type="AlphaFoldDB" id="A0A450S1E3"/>
<accession>A0A450S1E3</accession>